<name>A0A7M4F0W0_CROPO</name>
<protein>
    <submittedName>
        <fullName evidence="2">SLX4 interacting protein</fullName>
    </submittedName>
</protein>
<evidence type="ECO:0000256" key="1">
    <source>
        <dbReference type="SAM" id="MobiDB-lite"/>
    </source>
</evidence>
<dbReference type="GeneTree" id="ENSGT00390000016400"/>
<dbReference type="PANTHER" id="PTHR28557">
    <property type="entry name" value="PROTEIN SLX4IP"/>
    <property type="match status" value="1"/>
</dbReference>
<dbReference type="Ensembl" id="ENSCPRT00005020418.1">
    <property type="protein sequence ID" value="ENSCPRP00005017441.1"/>
    <property type="gene ID" value="ENSCPRG00005012145.1"/>
</dbReference>
<dbReference type="Pfam" id="PF15744">
    <property type="entry name" value="UPF0492"/>
    <property type="match status" value="2"/>
</dbReference>
<proteinExistence type="predicted"/>
<sequence length="259" mass="30229">MCGNFAVLVDFHILPQGPSRDTSWFSDHEKEEVCMLLKDSIDSRVKQYLEARKQRGQWKRMEYTKPIPLSLKGRFFKCRDFIGVLNLCFLLEQKENISNGTSEYFAESAEKKNAKRKKTSNGNSSKPQTREDTMKVYLGSVNWETRNRKNERQTPSDPQSELPVLELENDVNRRQPDDASSQQKLHSAEWLKMRLLSKYLPCRYESNQQRSCGSEEKLDPLKTRLNSKLFAKQDLAKSMSDKESLTLGKNPLRPFFYEK</sequence>
<reference evidence="2" key="1">
    <citation type="submission" date="2025-08" db="UniProtKB">
        <authorList>
            <consortium name="Ensembl"/>
        </authorList>
    </citation>
    <scope>IDENTIFICATION</scope>
</reference>
<accession>A0A7M4F0W0</accession>
<keyword evidence="3" id="KW-1185">Reference proteome</keyword>
<reference evidence="2" key="2">
    <citation type="submission" date="2025-09" db="UniProtKB">
        <authorList>
            <consortium name="Ensembl"/>
        </authorList>
    </citation>
    <scope>IDENTIFICATION</scope>
</reference>
<gene>
    <name evidence="2" type="primary">SLX4IP</name>
</gene>
<dbReference type="Proteomes" id="UP000594220">
    <property type="component" value="Unplaced"/>
</dbReference>
<evidence type="ECO:0000313" key="3">
    <source>
        <dbReference type="Proteomes" id="UP000594220"/>
    </source>
</evidence>
<dbReference type="AlphaFoldDB" id="A0A7M4F0W0"/>
<dbReference type="PANTHER" id="PTHR28557:SF1">
    <property type="entry name" value="PROTEIN SLX4IP"/>
    <property type="match status" value="1"/>
</dbReference>
<organism evidence="2 3">
    <name type="scientific">Crocodylus porosus</name>
    <name type="common">Saltwater crocodile</name>
    <name type="synonym">Estuarine crocodile</name>
    <dbReference type="NCBI Taxonomy" id="8502"/>
    <lineage>
        <taxon>Eukaryota</taxon>
        <taxon>Metazoa</taxon>
        <taxon>Chordata</taxon>
        <taxon>Craniata</taxon>
        <taxon>Vertebrata</taxon>
        <taxon>Euteleostomi</taxon>
        <taxon>Archelosauria</taxon>
        <taxon>Archosauria</taxon>
        <taxon>Crocodylia</taxon>
        <taxon>Longirostres</taxon>
        <taxon>Crocodylidae</taxon>
        <taxon>Crocodylus</taxon>
    </lineage>
</organism>
<evidence type="ECO:0000313" key="2">
    <source>
        <dbReference type="Ensembl" id="ENSCPRP00005017441.1"/>
    </source>
</evidence>
<dbReference type="InterPro" id="IPR031479">
    <property type="entry name" value="SLX4IP"/>
</dbReference>
<feature type="region of interest" description="Disordered" evidence="1">
    <location>
        <begin position="108"/>
        <end position="163"/>
    </location>
</feature>
<feature type="compositionally biased region" description="Basic and acidic residues" evidence="1">
    <location>
        <begin position="145"/>
        <end position="154"/>
    </location>
</feature>